<dbReference type="InterPro" id="IPR001810">
    <property type="entry name" value="F-box_dom"/>
</dbReference>
<proteinExistence type="predicted"/>
<protein>
    <recommendedName>
        <fullName evidence="1">F-box domain-containing protein</fullName>
    </recommendedName>
</protein>
<dbReference type="EMBL" id="GL379792">
    <property type="protein sequence ID" value="EGT54371.1"/>
    <property type="molecule type" value="Genomic_DNA"/>
</dbReference>
<dbReference type="PROSITE" id="PS50181">
    <property type="entry name" value="FBOX"/>
    <property type="match status" value="1"/>
</dbReference>
<gene>
    <name evidence="2" type="ORF">CAEBREN_19023</name>
</gene>
<evidence type="ECO:0000313" key="3">
    <source>
        <dbReference type="Proteomes" id="UP000008068"/>
    </source>
</evidence>
<sequence>MPMEEFSLVFQNKVSINSKPNFSDLPLELVGKIVKEADLPSRLVLRKVSKYLRELVDKQKPRYKNIGIEINSKGIQLDLEGVLINYGINDNICTIGIPGYKPKKRYRNYMYVMFDDLMTFMSNPSFYVENLRLTFTDERSYQKFVTMYPKRFPSSKIEVHSLFINQNANGNFKTATNFIDRSKLHKIERHWLEEEDSWQCRECKEVLVRDGDNFVGEESYFTIWENDFASIKKYGKKKMLDDEESLRTSEVVKWDVHWPKDFYI</sequence>
<name>G0MFU1_CAEBE</name>
<accession>G0MFU1</accession>
<dbReference type="Proteomes" id="UP000008068">
    <property type="component" value="Unassembled WGS sequence"/>
</dbReference>
<dbReference type="HOGENOM" id="CLU_1054580_0_0_1"/>
<feature type="domain" description="F-box" evidence="1">
    <location>
        <begin position="19"/>
        <end position="66"/>
    </location>
</feature>
<evidence type="ECO:0000259" key="1">
    <source>
        <dbReference type="PROSITE" id="PS50181"/>
    </source>
</evidence>
<reference evidence="3" key="1">
    <citation type="submission" date="2011-07" db="EMBL/GenBank/DDBJ databases">
        <authorList>
            <consortium name="Caenorhabditis brenneri Sequencing and Analysis Consortium"/>
            <person name="Wilson R.K."/>
        </authorList>
    </citation>
    <scope>NUCLEOTIDE SEQUENCE [LARGE SCALE GENOMIC DNA]</scope>
    <source>
        <strain evidence="3">PB2801</strain>
    </source>
</reference>
<dbReference type="SMART" id="SM00256">
    <property type="entry name" value="FBOX"/>
    <property type="match status" value="1"/>
</dbReference>
<evidence type="ECO:0000313" key="2">
    <source>
        <dbReference type="EMBL" id="EGT54371.1"/>
    </source>
</evidence>
<dbReference type="OrthoDB" id="7600185at2759"/>
<dbReference type="AlphaFoldDB" id="G0MFU1"/>
<dbReference type="Pfam" id="PF00646">
    <property type="entry name" value="F-box"/>
    <property type="match status" value="1"/>
</dbReference>
<organism evidence="3">
    <name type="scientific">Caenorhabditis brenneri</name>
    <name type="common">Nematode worm</name>
    <dbReference type="NCBI Taxonomy" id="135651"/>
    <lineage>
        <taxon>Eukaryota</taxon>
        <taxon>Metazoa</taxon>
        <taxon>Ecdysozoa</taxon>
        <taxon>Nematoda</taxon>
        <taxon>Chromadorea</taxon>
        <taxon>Rhabditida</taxon>
        <taxon>Rhabditina</taxon>
        <taxon>Rhabditomorpha</taxon>
        <taxon>Rhabditoidea</taxon>
        <taxon>Rhabditidae</taxon>
        <taxon>Peloderinae</taxon>
        <taxon>Caenorhabditis</taxon>
    </lineage>
</organism>
<dbReference type="CDD" id="cd22150">
    <property type="entry name" value="F-box_CeFBXA-like"/>
    <property type="match status" value="1"/>
</dbReference>
<dbReference type="InParanoid" id="G0MFU1"/>
<keyword evidence="3" id="KW-1185">Reference proteome</keyword>